<dbReference type="InterPro" id="IPR007486">
    <property type="entry name" value="YebE"/>
</dbReference>
<accession>A0A371B9K0</accession>
<gene>
    <name evidence="3" type="ORF">DXH78_06465</name>
</gene>
<sequence length="254" mass="26250">MFDAKSLLDQFMGGQNQGGPNQQGFGGGRGPFGQSGGGDLLQQAGNMLGGFGGGALTGGLAGLLLGSKGGRKLAGNALTYGGMAVAGALAYRAYQNYKAGKQASPTAAAETPLLPPPANTPFNPVQEADQQSLARNLLRAMIAAAKADGHIDAAEQANIFAQMDKMNVGAEDKVFVMDELRAPLDVDAVARCARTPEEAAELYTVSLLAIDVDNPSERAYLALLAARLRLDDKLVAHLHATVEGAMEPVKQTVA</sequence>
<feature type="transmembrane region" description="Helical" evidence="2">
    <location>
        <begin position="47"/>
        <end position="65"/>
    </location>
</feature>
<reference evidence="4" key="1">
    <citation type="submission" date="2018-08" db="EMBL/GenBank/DDBJ databases">
        <authorList>
            <person name="Kim S.-J."/>
            <person name="Jung G.-Y."/>
        </authorList>
    </citation>
    <scope>NUCLEOTIDE SEQUENCE [LARGE SCALE GENOMIC DNA]</scope>
    <source>
        <strain evidence="4">GY_H</strain>
    </source>
</reference>
<feature type="compositionally biased region" description="Gly residues" evidence="1">
    <location>
        <begin position="24"/>
        <end position="39"/>
    </location>
</feature>
<name>A0A371B9K0_9BRAD</name>
<dbReference type="EMBL" id="QRGO01000001">
    <property type="protein sequence ID" value="RDV04258.1"/>
    <property type="molecule type" value="Genomic_DNA"/>
</dbReference>
<keyword evidence="4" id="KW-1185">Reference proteome</keyword>
<comment type="caution">
    <text evidence="3">The sequence shown here is derived from an EMBL/GenBank/DDBJ whole genome shotgun (WGS) entry which is preliminary data.</text>
</comment>
<dbReference type="AlphaFoldDB" id="A0A371B9K0"/>
<evidence type="ECO:0000256" key="2">
    <source>
        <dbReference type="SAM" id="Phobius"/>
    </source>
</evidence>
<dbReference type="OrthoDB" id="5459344at2"/>
<keyword evidence="2" id="KW-0472">Membrane</keyword>
<organism evidence="3 4">
    <name type="scientific">Undibacter mobilis</name>
    <dbReference type="NCBI Taxonomy" id="2292256"/>
    <lineage>
        <taxon>Bacteria</taxon>
        <taxon>Pseudomonadati</taxon>
        <taxon>Pseudomonadota</taxon>
        <taxon>Alphaproteobacteria</taxon>
        <taxon>Hyphomicrobiales</taxon>
        <taxon>Nitrobacteraceae</taxon>
        <taxon>Undibacter</taxon>
    </lineage>
</organism>
<protein>
    <submittedName>
        <fullName evidence="3">Tellurite resistance TerB family protein</fullName>
    </submittedName>
</protein>
<dbReference type="Proteomes" id="UP000263993">
    <property type="component" value="Unassembled WGS sequence"/>
</dbReference>
<evidence type="ECO:0000256" key="1">
    <source>
        <dbReference type="SAM" id="MobiDB-lite"/>
    </source>
</evidence>
<keyword evidence="2" id="KW-0812">Transmembrane</keyword>
<feature type="region of interest" description="Disordered" evidence="1">
    <location>
        <begin position="12"/>
        <end position="39"/>
    </location>
</feature>
<dbReference type="InterPro" id="IPR029024">
    <property type="entry name" value="TerB-like"/>
</dbReference>
<evidence type="ECO:0000313" key="4">
    <source>
        <dbReference type="Proteomes" id="UP000263993"/>
    </source>
</evidence>
<feature type="region of interest" description="Disordered" evidence="1">
    <location>
        <begin position="107"/>
        <end position="127"/>
    </location>
</feature>
<keyword evidence="2" id="KW-1133">Transmembrane helix</keyword>
<dbReference type="Gene3D" id="1.10.3680.10">
    <property type="entry name" value="TerB-like"/>
    <property type="match status" value="1"/>
</dbReference>
<dbReference type="SUPFAM" id="SSF158682">
    <property type="entry name" value="TerB-like"/>
    <property type="match status" value="1"/>
</dbReference>
<dbReference type="CDD" id="cd07178">
    <property type="entry name" value="terB_like_YebE"/>
    <property type="match status" value="1"/>
</dbReference>
<dbReference type="RefSeq" id="WP_115516285.1">
    <property type="nucleotide sequence ID" value="NZ_QRGO01000001.1"/>
</dbReference>
<proteinExistence type="predicted"/>
<evidence type="ECO:0000313" key="3">
    <source>
        <dbReference type="EMBL" id="RDV04258.1"/>
    </source>
</evidence>
<feature type="transmembrane region" description="Helical" evidence="2">
    <location>
        <begin position="77"/>
        <end position="94"/>
    </location>
</feature>
<dbReference type="Pfam" id="PF04391">
    <property type="entry name" value="DUF533"/>
    <property type="match status" value="1"/>
</dbReference>